<dbReference type="InterPro" id="IPR018289">
    <property type="entry name" value="MULE_transposase_dom"/>
</dbReference>
<dbReference type="EMBL" id="JACGWJ010000003">
    <property type="protein sequence ID" value="KAL0430742.1"/>
    <property type="molecule type" value="Genomic_DNA"/>
</dbReference>
<sequence>MENEDNSEFDESEWDEVFNIVDSYANDYEQGGVENQNEGEGEEESDRLFKSELEDSEYEMDADDDTEHGDQTEQGIEGNVEESGDDSHEDEAYDSEVKKKALNVIQGKADDQFECLWDYAAELRSSNPGFYGGVLLTAISIDPNNNLYPLAYAVVAGETRESWQWFLELLKGNLHILRDDIYTFISDKQKGLIPAFECVFPSPDNRFCVMHMHNNMKTAGFRGLAFKKGMWNAAKAATVSEFNFRMQELGKLDVKLLECNILETREKPILTILEWVREWIMTRLSDLRGMKVDLTGIPCKHGMSAICSQNMDLEDFVNPCYSVIVFIEVYKHAILPVNGQKMWEKTGMIPPLPPNFGRGAGKRPRARRLELDEPSKTGKINTRDQQNPTIRLKRQPYKVRCHHCGEISHNQKGCPMKKMEQNVASQPTKLTAKKSTRKSMPESHSEQVVANSLLGVLTRSKFIELTSQATTQITTQSPLTAGWLANLREVESPV</sequence>
<organism evidence="3">
    <name type="scientific">Sesamum radiatum</name>
    <name type="common">Black benniseed</name>
    <dbReference type="NCBI Taxonomy" id="300843"/>
    <lineage>
        <taxon>Eukaryota</taxon>
        <taxon>Viridiplantae</taxon>
        <taxon>Streptophyta</taxon>
        <taxon>Embryophyta</taxon>
        <taxon>Tracheophyta</taxon>
        <taxon>Spermatophyta</taxon>
        <taxon>Magnoliopsida</taxon>
        <taxon>eudicotyledons</taxon>
        <taxon>Gunneridae</taxon>
        <taxon>Pentapetalae</taxon>
        <taxon>asterids</taxon>
        <taxon>lamiids</taxon>
        <taxon>Lamiales</taxon>
        <taxon>Pedaliaceae</taxon>
        <taxon>Sesamum</taxon>
    </lineage>
</organism>
<feature type="compositionally biased region" description="Acidic residues" evidence="1">
    <location>
        <begin position="54"/>
        <end position="67"/>
    </location>
</feature>
<feature type="compositionally biased region" description="Acidic residues" evidence="1">
    <location>
        <begin position="79"/>
        <end position="94"/>
    </location>
</feature>
<proteinExistence type="predicted"/>
<evidence type="ECO:0000256" key="1">
    <source>
        <dbReference type="SAM" id="MobiDB-lite"/>
    </source>
</evidence>
<feature type="region of interest" description="Disordered" evidence="1">
    <location>
        <begin position="424"/>
        <end position="446"/>
    </location>
</feature>
<dbReference type="PANTHER" id="PTHR31973:SF191">
    <property type="entry name" value="OS05G0489400 PROTEIN"/>
    <property type="match status" value="1"/>
</dbReference>
<accession>A0AAW2VRK1</accession>
<reference evidence="3" key="1">
    <citation type="submission" date="2020-06" db="EMBL/GenBank/DDBJ databases">
        <authorList>
            <person name="Li T."/>
            <person name="Hu X."/>
            <person name="Zhang T."/>
            <person name="Song X."/>
            <person name="Zhang H."/>
            <person name="Dai N."/>
            <person name="Sheng W."/>
            <person name="Hou X."/>
            <person name="Wei L."/>
        </authorList>
    </citation>
    <scope>NUCLEOTIDE SEQUENCE</scope>
    <source>
        <strain evidence="3">G02</strain>
        <tissue evidence="3">Leaf</tissue>
    </source>
</reference>
<comment type="caution">
    <text evidence="3">The sequence shown here is derived from an EMBL/GenBank/DDBJ whole genome shotgun (WGS) entry which is preliminary data.</text>
</comment>
<dbReference type="Pfam" id="PF10551">
    <property type="entry name" value="MULE"/>
    <property type="match status" value="1"/>
</dbReference>
<reference evidence="3" key="2">
    <citation type="journal article" date="2024" name="Plant">
        <title>Genomic evolution and insights into agronomic trait innovations of Sesamum species.</title>
        <authorList>
            <person name="Miao H."/>
            <person name="Wang L."/>
            <person name="Qu L."/>
            <person name="Liu H."/>
            <person name="Sun Y."/>
            <person name="Le M."/>
            <person name="Wang Q."/>
            <person name="Wei S."/>
            <person name="Zheng Y."/>
            <person name="Lin W."/>
            <person name="Duan Y."/>
            <person name="Cao H."/>
            <person name="Xiong S."/>
            <person name="Wang X."/>
            <person name="Wei L."/>
            <person name="Li C."/>
            <person name="Ma Q."/>
            <person name="Ju M."/>
            <person name="Zhao R."/>
            <person name="Li G."/>
            <person name="Mu C."/>
            <person name="Tian Q."/>
            <person name="Mei H."/>
            <person name="Zhang T."/>
            <person name="Gao T."/>
            <person name="Zhang H."/>
        </authorList>
    </citation>
    <scope>NUCLEOTIDE SEQUENCE</scope>
    <source>
        <strain evidence="3">G02</strain>
    </source>
</reference>
<feature type="compositionally biased region" description="Acidic residues" evidence="1">
    <location>
        <begin position="1"/>
        <end position="16"/>
    </location>
</feature>
<gene>
    <name evidence="3" type="ORF">Sradi_0700200</name>
</gene>
<dbReference type="AlphaFoldDB" id="A0AAW2VRK1"/>
<evidence type="ECO:0000259" key="2">
    <source>
        <dbReference type="Pfam" id="PF10551"/>
    </source>
</evidence>
<dbReference type="PANTHER" id="PTHR31973">
    <property type="entry name" value="POLYPROTEIN, PUTATIVE-RELATED"/>
    <property type="match status" value="1"/>
</dbReference>
<feature type="domain" description="MULE transposase" evidence="2">
    <location>
        <begin position="131"/>
        <end position="215"/>
    </location>
</feature>
<evidence type="ECO:0000313" key="3">
    <source>
        <dbReference type="EMBL" id="KAL0430742.1"/>
    </source>
</evidence>
<protein>
    <recommendedName>
        <fullName evidence="2">MULE transposase domain-containing protein</fullName>
    </recommendedName>
</protein>
<feature type="region of interest" description="Disordered" evidence="1">
    <location>
        <begin position="1"/>
        <end position="94"/>
    </location>
</feature>
<name>A0AAW2VRK1_SESRA</name>